<dbReference type="GO" id="GO:0005886">
    <property type="term" value="C:plasma membrane"/>
    <property type="evidence" value="ECO:0007669"/>
    <property type="project" value="TreeGrafter"/>
</dbReference>
<evidence type="ECO:0000313" key="16">
    <source>
        <dbReference type="EMBL" id="GIL52144.1"/>
    </source>
</evidence>
<feature type="transmembrane region" description="Helical" evidence="14">
    <location>
        <begin position="779"/>
        <end position="801"/>
    </location>
</feature>
<sequence length="1359" mass="145257">MERGSPGRRDTLMQRHEGDSPVISMKRLMQQLHEELNALRQQQDALLKQFVDMRRQDEEERRWVKERLETLNQKVHEATESASALNASALAAAASANAAAKAVAATTNRAPGIAANSSGSLQKTSSFEFARNLRFAKEDSTGGFGSISLTAGAPAGGRPLAAGSLGARDLSHGGSESEGDGLKFSIESPRRRFQQPSSSSEEAEGSTPHAGVRPMGRSVARRTYVTEEIGRSRELRVGQGRSAAPEERRAHGADSKQVSAFAAAAAQAHAAEDSTGQVDDISVAGGIEKPQRRRGEAVLRQPGSSLSAEPSGSLQEAMPSFTMIPDSLASMDLNAAGGAGAGAGAGATAAGSSQNLFTISYGSSLPHSESMGHSQGHSNHHHHHHYHHSHSHGHGQHHGHHFGHSNSFGCGGGGGGGSNSRAFFPLGRNSQHGLPGAFGSVAMLFPSLRHGASADDLPSGTAIAQPPSPTRSPTRSPRRFAASGSSTPYAGVTGVGAGLSAGGQTLGLDVARMSVSAGGAAAGGTAPSLVRDSSRSATVSEPETERVDAASTRHFKGISPRLVEIYRQRAEQSHWSLQRDSVQLVRGTSRRGSTDTMQRPTSPFRPAAAAVGSGISSGMSRMSLLHGGSGGGGGSSKAHDGPASAGGGGIDEASGWVLLDPNYDHPPMIGDDEEYYRPMSLVDRLKLYSVGLIRPEGRTKWDLFILVLLVWVLFASPIIICFGLAGDAFNGDWVGIVELCVDGAFAFDIYLNFRTAYYDSKGYLVTERWRIARHYLKTWFLLDLVCVIPYDLITAGTMGFLSMLKLLRVMRVGKVIRMIRMYRLLRVIRLPRILERMEMFIDRGVLQVMAFVLSVCLLAHLSACIFFYMAYLDGLGPQTWVAAYGVQEADLATKYLTSLYWAFTTTATVGYGDITPKTDKEKIIAIFVMCLGVSLVGYVTSSITNIMAIKNAQQTNIAAKKQLVMDVLKTRSVPSDVSRRVYNYFDYVSSKMIKREEAGLLAELPFKLRARLLTSFFADTLGRIPGISRLPPHVLIELVSQLKPHYFVEGDIVAIQGDYVDALYILSEGLLEVRTYMFPADVEPWRIFEAVHKDELRYMPYSAEGRLKPRYFFGQAGVLHGGVWPATVIARNCCELYSLDREGLEHMLAVQPELQNMLGVPHTPVPASVAHATFVSGPGVNALLPPADRAALLADFPLMDPAPQRGLMRSMLRSMGNIITGGLARASAAHYPNMPGSPTSAVSGGSGGGGGGGGGGARGMLRGLMGWRKGDKAVSGARGAEGHDFAAAQDVASGSVEPPPAESSFSRFRPFARRGPRNASVVQLLPSEASSLLRSRDERSDANGEAQRPVAGMDSAFRV</sequence>
<dbReference type="PROSITE" id="PS50042">
    <property type="entry name" value="CNMP_BINDING_3"/>
    <property type="match status" value="1"/>
</dbReference>
<feature type="region of interest" description="Disordered" evidence="13">
    <location>
        <begin position="163"/>
        <end position="256"/>
    </location>
</feature>
<feature type="region of interest" description="Disordered" evidence="13">
    <location>
        <begin position="366"/>
        <end position="406"/>
    </location>
</feature>
<dbReference type="SMART" id="SM00100">
    <property type="entry name" value="cNMP"/>
    <property type="match status" value="1"/>
</dbReference>
<keyword evidence="9" id="KW-0406">Ion transport</keyword>
<comment type="caution">
    <text evidence="16">The sequence shown here is derived from an EMBL/GenBank/DDBJ whole genome shotgun (WGS) entry which is preliminary data.</text>
</comment>
<keyword evidence="2" id="KW-0813">Transport</keyword>
<feature type="region of interest" description="Disordered" evidence="13">
    <location>
        <begin position="582"/>
        <end position="647"/>
    </location>
</feature>
<evidence type="ECO:0000256" key="12">
    <source>
        <dbReference type="SAM" id="Coils"/>
    </source>
</evidence>
<evidence type="ECO:0000256" key="3">
    <source>
        <dbReference type="ARBA" id="ARBA00022538"/>
    </source>
</evidence>
<evidence type="ECO:0000256" key="10">
    <source>
        <dbReference type="ARBA" id="ARBA00023136"/>
    </source>
</evidence>
<name>A0A8J4B215_9CHLO</name>
<proteinExistence type="predicted"/>
<dbReference type="SUPFAM" id="SSF81324">
    <property type="entry name" value="Voltage-gated potassium channels"/>
    <property type="match status" value="1"/>
</dbReference>
<dbReference type="InterPro" id="IPR050818">
    <property type="entry name" value="KCNH_animal-type"/>
</dbReference>
<keyword evidence="10 14" id="KW-0472">Membrane</keyword>
<evidence type="ECO:0000313" key="17">
    <source>
        <dbReference type="Proteomes" id="UP000747399"/>
    </source>
</evidence>
<evidence type="ECO:0000256" key="4">
    <source>
        <dbReference type="ARBA" id="ARBA00022692"/>
    </source>
</evidence>
<dbReference type="CDD" id="cd00038">
    <property type="entry name" value="CAP_ED"/>
    <property type="match status" value="1"/>
</dbReference>
<dbReference type="EMBL" id="BNCO01000012">
    <property type="protein sequence ID" value="GIL52144.1"/>
    <property type="molecule type" value="Genomic_DNA"/>
</dbReference>
<feature type="transmembrane region" description="Helical" evidence="14">
    <location>
        <begin position="845"/>
        <end position="871"/>
    </location>
</feature>
<keyword evidence="6" id="KW-0851">Voltage-gated channel</keyword>
<feature type="region of interest" description="Disordered" evidence="13">
    <location>
        <begin position="286"/>
        <end position="314"/>
    </location>
</feature>
<feature type="compositionally biased region" description="Low complexity" evidence="13">
    <location>
        <begin position="607"/>
        <end position="626"/>
    </location>
</feature>
<dbReference type="FunFam" id="1.10.287.70:FF:000123">
    <property type="entry name" value="Potassium channel KAT3"/>
    <property type="match status" value="1"/>
</dbReference>
<accession>A0A8J4B215</accession>
<dbReference type="GO" id="GO:0034702">
    <property type="term" value="C:monoatomic ion channel complex"/>
    <property type="evidence" value="ECO:0007669"/>
    <property type="project" value="UniProtKB-KW"/>
</dbReference>
<dbReference type="Proteomes" id="UP000747399">
    <property type="component" value="Unassembled WGS sequence"/>
</dbReference>
<feature type="transmembrane region" description="Helical" evidence="14">
    <location>
        <begin position="923"/>
        <end position="941"/>
    </location>
</feature>
<feature type="compositionally biased region" description="Polar residues" evidence="13">
    <location>
        <begin position="302"/>
        <end position="314"/>
    </location>
</feature>
<feature type="compositionally biased region" description="Polar residues" evidence="13">
    <location>
        <begin position="590"/>
        <end position="601"/>
    </location>
</feature>
<feature type="coiled-coil region" evidence="12">
    <location>
        <begin position="22"/>
        <end position="88"/>
    </location>
</feature>
<feature type="compositionally biased region" description="Basic residues" evidence="13">
    <location>
        <begin position="378"/>
        <end position="403"/>
    </location>
</feature>
<dbReference type="InterPro" id="IPR003938">
    <property type="entry name" value="K_chnl_volt-dep_EAG/ELK/ERG"/>
</dbReference>
<keyword evidence="11" id="KW-0407">Ion channel</keyword>
<dbReference type="GO" id="GO:0042391">
    <property type="term" value="P:regulation of membrane potential"/>
    <property type="evidence" value="ECO:0007669"/>
    <property type="project" value="TreeGrafter"/>
</dbReference>
<gene>
    <name evidence="16" type="ORF">Vafri_8066</name>
</gene>
<evidence type="ECO:0000256" key="5">
    <source>
        <dbReference type="ARBA" id="ARBA00022826"/>
    </source>
</evidence>
<feature type="transmembrane region" description="Helical" evidence="14">
    <location>
        <begin position="703"/>
        <end position="725"/>
    </location>
</feature>
<organism evidence="16 17">
    <name type="scientific">Volvox africanus</name>
    <dbReference type="NCBI Taxonomy" id="51714"/>
    <lineage>
        <taxon>Eukaryota</taxon>
        <taxon>Viridiplantae</taxon>
        <taxon>Chlorophyta</taxon>
        <taxon>core chlorophytes</taxon>
        <taxon>Chlorophyceae</taxon>
        <taxon>CS clade</taxon>
        <taxon>Chlamydomonadales</taxon>
        <taxon>Volvocaceae</taxon>
        <taxon>Volvox</taxon>
    </lineage>
</organism>
<evidence type="ECO:0000256" key="1">
    <source>
        <dbReference type="ARBA" id="ARBA00004141"/>
    </source>
</evidence>
<feature type="region of interest" description="Disordered" evidence="13">
    <location>
        <begin position="1235"/>
        <end position="1257"/>
    </location>
</feature>
<evidence type="ECO:0000256" key="2">
    <source>
        <dbReference type="ARBA" id="ARBA00022448"/>
    </source>
</evidence>
<evidence type="ECO:0000256" key="7">
    <source>
        <dbReference type="ARBA" id="ARBA00022958"/>
    </source>
</evidence>
<feature type="transmembrane region" description="Helical" evidence="14">
    <location>
        <begin position="891"/>
        <end position="911"/>
    </location>
</feature>
<reference evidence="16" key="1">
    <citation type="journal article" date="2021" name="Proc. Natl. Acad. Sci. U.S.A.">
        <title>Three genomes in the algal genus Volvox reveal the fate of a haploid sex-determining region after a transition to homothallism.</title>
        <authorList>
            <person name="Yamamoto K."/>
            <person name="Hamaji T."/>
            <person name="Kawai-Toyooka H."/>
            <person name="Matsuzaki R."/>
            <person name="Takahashi F."/>
            <person name="Nishimura Y."/>
            <person name="Kawachi M."/>
            <person name="Noguchi H."/>
            <person name="Minakuchi Y."/>
            <person name="Umen J.G."/>
            <person name="Toyoda A."/>
            <person name="Nozaki H."/>
        </authorList>
    </citation>
    <scope>NUCLEOTIDE SEQUENCE</scope>
    <source>
        <strain evidence="16">NIES-3780</strain>
    </source>
</reference>
<evidence type="ECO:0000259" key="15">
    <source>
        <dbReference type="PROSITE" id="PS50042"/>
    </source>
</evidence>
<keyword evidence="5" id="KW-0631">Potassium channel</keyword>
<dbReference type="InterPro" id="IPR018490">
    <property type="entry name" value="cNMP-bd_dom_sf"/>
</dbReference>
<feature type="compositionally biased region" description="Basic and acidic residues" evidence="13">
    <location>
        <begin position="244"/>
        <end position="254"/>
    </location>
</feature>
<keyword evidence="8 14" id="KW-1133">Transmembrane helix</keyword>
<keyword evidence="4 14" id="KW-0812">Transmembrane</keyword>
<feature type="compositionally biased region" description="Gly residues" evidence="13">
    <location>
        <begin position="1244"/>
        <end position="1257"/>
    </location>
</feature>
<dbReference type="InterPro" id="IPR014710">
    <property type="entry name" value="RmlC-like_jellyroll"/>
</dbReference>
<dbReference type="SUPFAM" id="SSF51206">
    <property type="entry name" value="cAMP-binding domain-like"/>
    <property type="match status" value="1"/>
</dbReference>
<feature type="region of interest" description="Disordered" evidence="13">
    <location>
        <begin position="1"/>
        <end position="20"/>
    </location>
</feature>
<feature type="region of interest" description="Disordered" evidence="13">
    <location>
        <begin position="1330"/>
        <end position="1359"/>
    </location>
</feature>
<feature type="compositionally biased region" description="Basic and acidic residues" evidence="13">
    <location>
        <begin position="224"/>
        <end position="236"/>
    </location>
</feature>
<dbReference type="Gene3D" id="1.10.287.630">
    <property type="entry name" value="Helix hairpin bin"/>
    <property type="match status" value="1"/>
</dbReference>
<evidence type="ECO:0000256" key="14">
    <source>
        <dbReference type="SAM" id="Phobius"/>
    </source>
</evidence>
<dbReference type="InterPro" id="IPR000595">
    <property type="entry name" value="cNMP-bd_dom"/>
</dbReference>
<feature type="domain" description="Cyclic nucleotide-binding" evidence="15">
    <location>
        <begin position="1026"/>
        <end position="1148"/>
    </location>
</feature>
<dbReference type="PANTHER" id="PTHR10217">
    <property type="entry name" value="VOLTAGE AND LIGAND GATED POTASSIUM CHANNEL"/>
    <property type="match status" value="1"/>
</dbReference>
<keyword evidence="17" id="KW-1185">Reference proteome</keyword>
<dbReference type="Gene3D" id="2.60.120.10">
    <property type="entry name" value="Jelly Rolls"/>
    <property type="match status" value="1"/>
</dbReference>
<keyword evidence="7" id="KW-0630">Potassium</keyword>
<comment type="subcellular location">
    <subcellularLocation>
        <location evidence="1">Membrane</location>
        <topology evidence="1">Multi-pass membrane protein</topology>
    </subcellularLocation>
</comment>
<protein>
    <recommendedName>
        <fullName evidence="15">Cyclic nucleotide-binding domain-containing protein</fullName>
    </recommendedName>
</protein>
<evidence type="ECO:0000256" key="11">
    <source>
        <dbReference type="ARBA" id="ARBA00023303"/>
    </source>
</evidence>
<feature type="region of interest" description="Disordered" evidence="13">
    <location>
        <begin position="454"/>
        <end position="487"/>
    </location>
</feature>
<dbReference type="InterPro" id="IPR005821">
    <property type="entry name" value="Ion_trans_dom"/>
</dbReference>
<keyword evidence="12" id="KW-0175">Coiled coil</keyword>
<dbReference type="PRINTS" id="PR01463">
    <property type="entry name" value="EAGCHANLFMLY"/>
</dbReference>
<dbReference type="PANTHER" id="PTHR10217:SF435">
    <property type="entry name" value="POTASSIUM VOLTAGE-GATED CHANNEL PROTEIN EAG"/>
    <property type="match status" value="1"/>
</dbReference>
<feature type="compositionally biased region" description="Basic and acidic residues" evidence="13">
    <location>
        <begin position="1"/>
        <end position="19"/>
    </location>
</feature>
<feature type="region of interest" description="Disordered" evidence="13">
    <location>
        <begin position="518"/>
        <end position="549"/>
    </location>
</feature>
<evidence type="ECO:0000256" key="9">
    <source>
        <dbReference type="ARBA" id="ARBA00023065"/>
    </source>
</evidence>
<evidence type="ECO:0000256" key="6">
    <source>
        <dbReference type="ARBA" id="ARBA00022882"/>
    </source>
</evidence>
<keyword evidence="3" id="KW-0633">Potassium transport</keyword>
<dbReference type="Gene3D" id="1.10.287.70">
    <property type="match status" value="1"/>
</dbReference>
<evidence type="ECO:0000256" key="8">
    <source>
        <dbReference type="ARBA" id="ARBA00022989"/>
    </source>
</evidence>
<evidence type="ECO:0000256" key="13">
    <source>
        <dbReference type="SAM" id="MobiDB-lite"/>
    </source>
</evidence>
<dbReference type="Pfam" id="PF00520">
    <property type="entry name" value="Ion_trans"/>
    <property type="match status" value="1"/>
</dbReference>
<dbReference type="GO" id="GO:0005249">
    <property type="term" value="F:voltage-gated potassium channel activity"/>
    <property type="evidence" value="ECO:0007669"/>
    <property type="project" value="InterPro"/>
</dbReference>